<evidence type="ECO:0000256" key="1">
    <source>
        <dbReference type="SAM" id="Phobius"/>
    </source>
</evidence>
<keyword evidence="1" id="KW-0812">Transmembrane</keyword>
<dbReference type="Proteomes" id="UP000049495">
    <property type="component" value="Unassembled WGS sequence"/>
</dbReference>
<keyword evidence="1" id="KW-0472">Membrane</keyword>
<dbReference type="EMBL" id="CCJV01000051">
    <property type="protein sequence ID" value="CDT09315.1"/>
    <property type="molecule type" value="Genomic_DNA"/>
</dbReference>
<comment type="caution">
    <text evidence="2">The sequence shown here is derived from an EMBL/GenBank/DDBJ whole genome shotgun (WGS) entry which is preliminary data.</text>
</comment>
<dbReference type="AlphaFoldDB" id="A0A822MPN6"/>
<evidence type="ECO:0000313" key="4">
    <source>
        <dbReference type="Proteomes" id="UP000049077"/>
    </source>
</evidence>
<dbReference type="EMBL" id="CCJX01000166">
    <property type="protein sequence ID" value="CDT69527.1"/>
    <property type="molecule type" value="Genomic_DNA"/>
</dbReference>
<gene>
    <name evidence="3" type="ORF">VCR4J5_780316</name>
    <name evidence="2" type="ORF">VCR5J5_1440104</name>
</gene>
<keyword evidence="1" id="KW-1133">Transmembrane helix</keyword>
<evidence type="ECO:0000313" key="3">
    <source>
        <dbReference type="EMBL" id="CDT69527.1"/>
    </source>
</evidence>
<sequence length="75" mass="8592">MLLLLWSLAIAKVGARIIVDAIANTVFFMVNSLMLFLVETFSQFETFLFVSTFFVEAPVIVHKLRFDVAIKQHWG</sequence>
<reference evidence="5" key="2">
    <citation type="submission" date="2014-06" db="EMBL/GenBank/DDBJ databases">
        <authorList>
            <person name="Le Roux Frederique"/>
        </authorList>
    </citation>
    <scope>NUCLEOTIDE SEQUENCE [LARGE SCALE GENOMIC DNA]</scope>
    <source>
        <strain evidence="5">J5-5</strain>
    </source>
</reference>
<organism evidence="2 5">
    <name type="scientific">Vibrio crassostreae</name>
    <dbReference type="NCBI Taxonomy" id="246167"/>
    <lineage>
        <taxon>Bacteria</taxon>
        <taxon>Pseudomonadati</taxon>
        <taxon>Pseudomonadota</taxon>
        <taxon>Gammaproteobacteria</taxon>
        <taxon>Vibrionales</taxon>
        <taxon>Vibrionaceae</taxon>
        <taxon>Vibrio</taxon>
    </lineage>
</organism>
<feature type="transmembrane region" description="Helical" evidence="1">
    <location>
        <begin position="25"/>
        <end position="55"/>
    </location>
</feature>
<name>A0A822MPN6_9VIBR</name>
<accession>A0A822MPN6</accession>
<dbReference type="Proteomes" id="UP000049077">
    <property type="component" value="Unassembled WGS sequence"/>
</dbReference>
<proteinExistence type="predicted"/>
<keyword evidence="4" id="KW-1185">Reference proteome</keyword>
<protein>
    <submittedName>
        <fullName evidence="2">Uncharacterized protein</fullName>
    </submittedName>
</protein>
<evidence type="ECO:0000313" key="2">
    <source>
        <dbReference type="EMBL" id="CDT09315.1"/>
    </source>
</evidence>
<evidence type="ECO:0000313" key="5">
    <source>
        <dbReference type="Proteomes" id="UP000049495"/>
    </source>
</evidence>
<reference evidence="2 4" key="1">
    <citation type="submission" date="2014-06" db="EMBL/GenBank/DDBJ databases">
        <authorList>
            <person name="Le Roux F."/>
        </authorList>
    </citation>
    <scope>NUCLEOTIDE SEQUENCE</scope>
    <source>
        <strain evidence="3 4">J5-4</strain>
        <strain evidence="2">J5-5</strain>
    </source>
</reference>